<dbReference type="PANTHER" id="PTHR48079">
    <property type="entry name" value="PROTEIN YEEZ"/>
    <property type="match status" value="1"/>
</dbReference>
<comment type="caution">
    <text evidence="2">The sequence shown here is derived from an EMBL/GenBank/DDBJ whole genome shotgun (WGS) entry which is preliminary data.</text>
</comment>
<dbReference type="PANTHER" id="PTHR48079:SF6">
    <property type="entry name" value="NAD(P)-BINDING DOMAIN-CONTAINING PROTEIN-RELATED"/>
    <property type="match status" value="1"/>
</dbReference>
<evidence type="ECO:0000313" key="2">
    <source>
        <dbReference type="EMBL" id="RNL83416.1"/>
    </source>
</evidence>
<dbReference type="Gene3D" id="3.40.50.720">
    <property type="entry name" value="NAD(P)-binding Rossmann-like Domain"/>
    <property type="match status" value="1"/>
</dbReference>
<evidence type="ECO:0000259" key="1">
    <source>
        <dbReference type="Pfam" id="PF01370"/>
    </source>
</evidence>
<feature type="domain" description="NAD-dependent epimerase/dehydratase" evidence="1">
    <location>
        <begin position="2"/>
        <end position="238"/>
    </location>
</feature>
<dbReference type="InterPro" id="IPR036291">
    <property type="entry name" value="NAD(P)-bd_dom_sf"/>
</dbReference>
<dbReference type="SUPFAM" id="SSF51735">
    <property type="entry name" value="NAD(P)-binding Rossmann-fold domains"/>
    <property type="match status" value="1"/>
</dbReference>
<dbReference type="GO" id="GO:0005737">
    <property type="term" value="C:cytoplasm"/>
    <property type="evidence" value="ECO:0007669"/>
    <property type="project" value="TreeGrafter"/>
</dbReference>
<dbReference type="OrthoDB" id="596910at2"/>
<reference evidence="2 3" key="1">
    <citation type="submission" date="2018-10" db="EMBL/GenBank/DDBJ databases">
        <title>Sinomicrobium pectinilyticum sp. nov., a pectinase-producing bacterium isolated from alkaline and saline soil, and emended description of the genus Sinomicrobium.</title>
        <authorList>
            <person name="Cheng B."/>
            <person name="Li C."/>
            <person name="Lai Q."/>
            <person name="Du M."/>
            <person name="Shao Z."/>
            <person name="Xu P."/>
            <person name="Yang C."/>
        </authorList>
    </citation>
    <scope>NUCLEOTIDE SEQUENCE [LARGE SCALE GENOMIC DNA]</scope>
    <source>
        <strain evidence="2 3">5DNS001</strain>
    </source>
</reference>
<accession>A0A3N0E6E2</accession>
<dbReference type="GO" id="GO:0004029">
    <property type="term" value="F:aldehyde dehydrogenase (NAD+) activity"/>
    <property type="evidence" value="ECO:0007669"/>
    <property type="project" value="TreeGrafter"/>
</dbReference>
<name>A0A3N0E6E2_SINP1</name>
<evidence type="ECO:0000313" key="3">
    <source>
        <dbReference type="Proteomes" id="UP000267469"/>
    </source>
</evidence>
<dbReference type="AlphaFoldDB" id="A0A3N0E6E2"/>
<sequence length="340" mass="37515">MILVTGGTGLVGSRLLYALTRKEEKIRAVYRKGSDVDAVAAMFSGSAEDRVRFDRIEWVEADIIDVPAFSDAFSGISHVYHAAALISFDPSDYTALKKINTEGTANVVNLCLVHGVKKMCYVSSVATLGKSIGGALITEETHWNTESENNVYAITKYGAEMEVWRGSQEGLEVVIVNPGIVLGVPPGKKGWEKGSGKLFRQVYKGIDYYTHGVTGYVDVEDVVAILIGLMDSGVKNERFIAVAENLSFKEVLTMVAASVGKKAPRKEVPAWAFKWLWRLDWLKSKITGRKRKLSRLMAATATAKNLYSSAKIREELVLEFKPLSRTIEHAGKEYLSAIRE</sequence>
<organism evidence="2 3">
    <name type="scientific">Sinomicrobium pectinilyticum</name>
    <dbReference type="NCBI Taxonomy" id="1084421"/>
    <lineage>
        <taxon>Bacteria</taxon>
        <taxon>Pseudomonadati</taxon>
        <taxon>Bacteroidota</taxon>
        <taxon>Flavobacteriia</taxon>
        <taxon>Flavobacteriales</taxon>
        <taxon>Flavobacteriaceae</taxon>
        <taxon>Sinomicrobium</taxon>
    </lineage>
</organism>
<protein>
    <submittedName>
        <fullName evidence="2">NAD-dependent epimerase/dehydratase family protein</fullName>
    </submittedName>
</protein>
<dbReference type="EMBL" id="RJTM01000105">
    <property type="protein sequence ID" value="RNL83416.1"/>
    <property type="molecule type" value="Genomic_DNA"/>
</dbReference>
<proteinExistence type="predicted"/>
<dbReference type="InterPro" id="IPR001509">
    <property type="entry name" value="Epimerase_deHydtase"/>
</dbReference>
<dbReference type="RefSeq" id="WP_123216869.1">
    <property type="nucleotide sequence ID" value="NZ_RJTM01000105.1"/>
</dbReference>
<dbReference type="Pfam" id="PF01370">
    <property type="entry name" value="Epimerase"/>
    <property type="match status" value="1"/>
</dbReference>
<gene>
    <name evidence="2" type="ORF">ED312_15170</name>
</gene>
<keyword evidence="3" id="KW-1185">Reference proteome</keyword>
<dbReference type="Proteomes" id="UP000267469">
    <property type="component" value="Unassembled WGS sequence"/>
</dbReference>
<dbReference type="InterPro" id="IPR051783">
    <property type="entry name" value="NAD(P)-dependent_oxidoreduct"/>
</dbReference>